<gene>
    <name evidence="1" type="ORF">ONZ43_g7414</name>
</gene>
<sequence>MSPLAMDNLRAVTDTVKDLLWVTGANMLGDDPNPSLTLSSGLSRALMLEQPTLRWSLVDIGHAQEQLADQARVNNICKNLLRALVPGYDKDDCEFISVLGLLHVSRYSPDSGVNSLFRQRLGLQAVKAKKAITDLGPARLAISRPGVTDTMYFQQLCEPNGDQGPPPGYIDVKLKAVSLNAKDVYAMSSRVETRGKTTGFDFSGIVTAIGPQANQSCDRPTLKVGDRVVAYAPFHIGTTARVPLGCVHRLLDNEEFTVMPTLLLVYATALYALVDRAHLRAGESVLIHAGSGGVGIAAITLALNMGAVVYTTCGGSQVKREYLINQLGLNPANIFSSRDASFVKGIMAATNNRGVDVIVNSLVGDLMHDGWQTCLADFGRFVEIGKRELIDSGRLDMRTFLRNVTFTAFDLSELFYARDPFQRAIWDRLMVDTLKLYRAGEIKAPPIRVFDVSQVSQAYRFFANKDRIGKVVISMENPHALVPAAPATYLTVFDPNKVYLLIGCLGGLGRSLSRWMMTRGARNFMFLGRSGADKPSAQLLVSRLEQAGGTIGIVRGDVSKAEDVKAAVSACVATGRQIGGVVQAAMGLHEALFTRMPNEAW</sequence>
<reference evidence="1" key="1">
    <citation type="submission" date="2022-11" db="EMBL/GenBank/DDBJ databases">
        <title>Genome Sequence of Nemania bipapillata.</title>
        <authorList>
            <person name="Buettner E."/>
        </authorList>
    </citation>
    <scope>NUCLEOTIDE SEQUENCE</scope>
    <source>
        <strain evidence="1">CP14</strain>
    </source>
</reference>
<protein>
    <submittedName>
        <fullName evidence="1">Uncharacterized protein</fullName>
    </submittedName>
</protein>
<keyword evidence="2" id="KW-1185">Reference proteome</keyword>
<accession>A0ACC2HQZ0</accession>
<name>A0ACC2HQZ0_9PEZI</name>
<organism evidence="1 2">
    <name type="scientific">Nemania bipapillata</name>
    <dbReference type="NCBI Taxonomy" id="110536"/>
    <lineage>
        <taxon>Eukaryota</taxon>
        <taxon>Fungi</taxon>
        <taxon>Dikarya</taxon>
        <taxon>Ascomycota</taxon>
        <taxon>Pezizomycotina</taxon>
        <taxon>Sordariomycetes</taxon>
        <taxon>Xylariomycetidae</taxon>
        <taxon>Xylariales</taxon>
        <taxon>Xylariaceae</taxon>
        <taxon>Nemania</taxon>
    </lineage>
</organism>
<comment type="caution">
    <text evidence="1">The sequence shown here is derived from an EMBL/GenBank/DDBJ whole genome shotgun (WGS) entry which is preliminary data.</text>
</comment>
<dbReference type="Proteomes" id="UP001153334">
    <property type="component" value="Unassembled WGS sequence"/>
</dbReference>
<evidence type="ECO:0000313" key="2">
    <source>
        <dbReference type="Proteomes" id="UP001153334"/>
    </source>
</evidence>
<dbReference type="EMBL" id="JAPESX010003206">
    <property type="protein sequence ID" value="KAJ8105471.1"/>
    <property type="molecule type" value="Genomic_DNA"/>
</dbReference>
<evidence type="ECO:0000313" key="1">
    <source>
        <dbReference type="EMBL" id="KAJ8105471.1"/>
    </source>
</evidence>
<proteinExistence type="predicted"/>